<dbReference type="InterPro" id="IPR003959">
    <property type="entry name" value="ATPase_AAA_core"/>
</dbReference>
<keyword evidence="2 5" id="KW-0235">DNA replication</keyword>
<dbReference type="Gene3D" id="3.40.50.300">
    <property type="entry name" value="P-loop containing nucleotide triphosphate hydrolases"/>
    <property type="match status" value="1"/>
</dbReference>
<evidence type="ECO:0000256" key="5">
    <source>
        <dbReference type="HAMAP-Rule" id="MF_01407"/>
    </source>
</evidence>
<sequence length="451" mass="51835">MLRKYICLGNYTKIQIMLKDTYIKLLYGGLKITKQVSLSEIVNFEKSLFKDKTTVKPNYELKGIEEILHRNEEIRLFYEYMKDIFREIPVSPGNVFIYGKPGLGKTIITKWCMTEVIKLADIQNKNLCVININCEKIKSEHAVLQILNEKIPIPEGEKRKSIGNSLSKNNRYFTHLVNHYNGMIIIVFDELDKATKPEMINNIIRTKSELTGQYPCVVCITNNLNLIDTFPPHLQNTLGQQELIINPYDAEQLQDILNARVKTAFKPNTVEELVVPLCAAFAAQENGDARKAIELLRVAGEIAEAKGNPVVVEQDVREAKDKIELNKIIEATKKLPTQHKIALLACIYVFNSSIECNMKYIYTIYKRLCEYIDADILTQRRISDLLKELDQLGIIEGENFWKGKYGRKKIITKIAFQSLIKETLFEDNRLEPFADISPSKFFFPQNSIAKK</sequence>
<dbReference type="InterPro" id="IPR036390">
    <property type="entry name" value="WH_DNA-bd_sf"/>
</dbReference>
<dbReference type="EMBL" id="CP009525">
    <property type="protein sequence ID" value="AKB49274.1"/>
    <property type="molecule type" value="Genomic_DNA"/>
</dbReference>
<keyword evidence="4 5" id="KW-0067">ATP-binding</keyword>
<dbReference type="Gene3D" id="1.10.8.60">
    <property type="match status" value="1"/>
</dbReference>
<keyword evidence="8" id="KW-0131">Cell cycle</keyword>
<dbReference type="InterPro" id="IPR015163">
    <property type="entry name" value="Cdc6_C"/>
</dbReference>
<protein>
    <recommendedName>
        <fullName evidence="5">ORC1-type DNA replication protein</fullName>
    </recommendedName>
</protein>
<feature type="binding site" evidence="5">
    <location>
        <position position="248"/>
    </location>
    <ligand>
        <name>ATP</name>
        <dbReference type="ChEBI" id="CHEBI:30616"/>
    </ligand>
</feature>
<feature type="domain" description="Cdc6 C-terminal" evidence="7">
    <location>
        <begin position="343"/>
        <end position="424"/>
    </location>
</feature>
<dbReference type="InterPro" id="IPR027417">
    <property type="entry name" value="P-loop_NTPase"/>
</dbReference>
<evidence type="ECO:0000256" key="3">
    <source>
        <dbReference type="ARBA" id="ARBA00022741"/>
    </source>
</evidence>
<dbReference type="NCBIfam" id="TIGR02928">
    <property type="entry name" value="orc1/cdc6 family replication initiation protein"/>
    <property type="match status" value="1"/>
</dbReference>
<dbReference type="AlphaFoldDB" id="A0A0E3QHY0"/>
<proteinExistence type="inferred from homology"/>
<dbReference type="InterPro" id="IPR003593">
    <property type="entry name" value="AAA+_ATPase"/>
</dbReference>
<dbReference type="Proteomes" id="UP000033038">
    <property type="component" value="Plasmid unnamed"/>
</dbReference>
<comment type="caution">
    <text evidence="5">Lacks conserved residue(s) required for the propagation of feature annotation.</text>
</comment>
<comment type="function">
    <text evidence="5">Involved in regulation of DNA replication.</text>
</comment>
<name>A0A0E3QHY0_METBA</name>
<dbReference type="InterPro" id="IPR050311">
    <property type="entry name" value="ORC1/CDC6"/>
</dbReference>
<dbReference type="HOGENOM" id="CLU_025112_3_1_2"/>
<evidence type="ECO:0000313" key="9">
    <source>
        <dbReference type="Proteomes" id="UP000033038"/>
    </source>
</evidence>
<dbReference type="GO" id="GO:0006260">
    <property type="term" value="P:DNA replication"/>
    <property type="evidence" value="ECO:0007669"/>
    <property type="project" value="UniProtKB-UniRule"/>
</dbReference>
<dbReference type="HAMAP" id="MF_01407">
    <property type="entry name" value="ORC1_type_DNA_replic_protein"/>
    <property type="match status" value="1"/>
</dbReference>
<gene>
    <name evidence="8" type="ORF">MSBRW_0021</name>
</gene>
<feature type="binding site" evidence="5">
    <location>
        <position position="260"/>
    </location>
    <ligand>
        <name>ATP</name>
        <dbReference type="ChEBI" id="CHEBI:30616"/>
    </ligand>
</feature>
<dbReference type="InterPro" id="IPR055237">
    <property type="entry name" value="Cdc6_lid"/>
</dbReference>
<dbReference type="GO" id="GO:0051301">
    <property type="term" value="P:cell division"/>
    <property type="evidence" value="ECO:0007669"/>
    <property type="project" value="UniProtKB-KW"/>
</dbReference>
<organism evidence="8 9">
    <name type="scientific">Methanosarcina barkeri str. Wiesmoor</name>
    <dbReference type="NCBI Taxonomy" id="1434109"/>
    <lineage>
        <taxon>Archaea</taxon>
        <taxon>Methanobacteriati</taxon>
        <taxon>Methanobacteriota</taxon>
        <taxon>Stenosarchaea group</taxon>
        <taxon>Methanomicrobia</taxon>
        <taxon>Methanosarcinales</taxon>
        <taxon>Methanosarcinaceae</taxon>
        <taxon>Methanosarcina</taxon>
    </lineage>
</organism>
<dbReference type="Gene3D" id="1.10.10.10">
    <property type="entry name" value="Winged helix-like DNA-binding domain superfamily/Winged helix DNA-binding domain"/>
    <property type="match status" value="1"/>
</dbReference>
<dbReference type="Pfam" id="PF09079">
    <property type="entry name" value="WHD_Cdc6"/>
    <property type="match status" value="1"/>
</dbReference>
<dbReference type="PATRIC" id="fig|1434109.4.peg.4869"/>
<evidence type="ECO:0000256" key="4">
    <source>
        <dbReference type="ARBA" id="ARBA00022840"/>
    </source>
</evidence>
<evidence type="ECO:0000256" key="2">
    <source>
        <dbReference type="ARBA" id="ARBA00022705"/>
    </source>
</evidence>
<dbReference type="SUPFAM" id="SSF46785">
    <property type="entry name" value="Winged helix' DNA-binding domain"/>
    <property type="match status" value="1"/>
</dbReference>
<evidence type="ECO:0000313" key="8">
    <source>
        <dbReference type="EMBL" id="AKB49274.1"/>
    </source>
</evidence>
<keyword evidence="3 5" id="KW-0547">Nucleotide-binding</keyword>
<dbReference type="Pfam" id="PF00004">
    <property type="entry name" value="AAA"/>
    <property type="match status" value="1"/>
</dbReference>
<dbReference type="CDD" id="cd08768">
    <property type="entry name" value="Cdc6_C"/>
    <property type="match status" value="1"/>
</dbReference>
<dbReference type="FunFam" id="1.10.8.60:FF:000073">
    <property type="entry name" value="ORC1-type DNA replication protein"/>
    <property type="match status" value="1"/>
</dbReference>
<dbReference type="SMART" id="SM00382">
    <property type="entry name" value="AAA"/>
    <property type="match status" value="1"/>
</dbReference>
<evidence type="ECO:0000259" key="7">
    <source>
        <dbReference type="SMART" id="SM01074"/>
    </source>
</evidence>
<reference evidence="8 9" key="1">
    <citation type="submission" date="2014-07" db="EMBL/GenBank/DDBJ databases">
        <title>Methanogenic archaea and the global carbon cycle.</title>
        <authorList>
            <person name="Henriksen J.R."/>
            <person name="Luke J."/>
            <person name="Reinhart S."/>
            <person name="Benedict M.N."/>
            <person name="Youngblut N.D."/>
            <person name="Metcalf M.E."/>
            <person name="Whitaker R.J."/>
            <person name="Metcalf W.W."/>
        </authorList>
    </citation>
    <scope>NUCLEOTIDE SEQUENCE [LARGE SCALE GENOMIC DNA]</scope>
    <source>
        <strain evidence="8 9">Wiesmoor</strain>
        <plasmid evidence="9">Plasmid</plasmid>
    </source>
</reference>
<accession>A0A0E3QHY0</accession>
<evidence type="ECO:0000256" key="1">
    <source>
        <dbReference type="ARBA" id="ARBA00006184"/>
    </source>
</evidence>
<comment type="similarity">
    <text evidence="1 5">Belongs to the CDC6/cdc18 family.</text>
</comment>
<geneLocation type="plasmid" evidence="8">
    <name>unnamed</name>
</geneLocation>
<keyword evidence="8" id="KW-0132">Cell division</keyword>
<dbReference type="InterPro" id="IPR036388">
    <property type="entry name" value="WH-like_DNA-bd_sf"/>
</dbReference>
<dbReference type="SMART" id="SM01074">
    <property type="entry name" value="Cdc6_C"/>
    <property type="match status" value="1"/>
</dbReference>
<dbReference type="PANTHER" id="PTHR10763">
    <property type="entry name" value="CELL DIVISION CONTROL PROTEIN 6-RELATED"/>
    <property type="match status" value="1"/>
</dbReference>
<dbReference type="KEGG" id="mbw:MSBRW_0021"/>
<dbReference type="GO" id="GO:0005524">
    <property type="term" value="F:ATP binding"/>
    <property type="evidence" value="ECO:0007669"/>
    <property type="project" value="UniProtKB-UniRule"/>
</dbReference>
<dbReference type="SUPFAM" id="SSF52540">
    <property type="entry name" value="P-loop containing nucleoside triphosphate hydrolases"/>
    <property type="match status" value="1"/>
</dbReference>
<keyword evidence="8" id="KW-0614">Plasmid</keyword>
<dbReference type="PANTHER" id="PTHR10763:SF22">
    <property type="entry name" value="ORC1-TYPE DNA REPLICATION PROTEIN"/>
    <property type="match status" value="1"/>
</dbReference>
<evidence type="ECO:0000259" key="6">
    <source>
        <dbReference type="SMART" id="SM00382"/>
    </source>
</evidence>
<dbReference type="Pfam" id="PF22703">
    <property type="entry name" value="Cdc6_lid"/>
    <property type="match status" value="1"/>
</dbReference>
<dbReference type="InterPro" id="IPR014277">
    <property type="entry name" value="Orc1/Cdc6_arc"/>
</dbReference>
<feature type="domain" description="AAA+ ATPase" evidence="6">
    <location>
        <begin position="91"/>
        <end position="249"/>
    </location>
</feature>
<dbReference type="GO" id="GO:0016887">
    <property type="term" value="F:ATP hydrolysis activity"/>
    <property type="evidence" value="ECO:0007669"/>
    <property type="project" value="InterPro"/>
</dbReference>